<organism evidence="1">
    <name type="scientific">bioreactor metagenome</name>
    <dbReference type="NCBI Taxonomy" id="1076179"/>
    <lineage>
        <taxon>unclassified sequences</taxon>
        <taxon>metagenomes</taxon>
        <taxon>ecological metagenomes</taxon>
    </lineage>
</organism>
<dbReference type="GO" id="GO:0006261">
    <property type="term" value="P:DNA-templated DNA replication"/>
    <property type="evidence" value="ECO:0007669"/>
    <property type="project" value="TreeGrafter"/>
</dbReference>
<dbReference type="Gene3D" id="3.40.50.300">
    <property type="entry name" value="P-loop containing nucleotide triphosphate hydrolases"/>
    <property type="match status" value="1"/>
</dbReference>
<dbReference type="SUPFAM" id="SSF52540">
    <property type="entry name" value="P-loop containing nucleoside triphosphate hydrolases"/>
    <property type="match status" value="1"/>
</dbReference>
<dbReference type="InterPro" id="IPR027417">
    <property type="entry name" value="P-loop_NTPase"/>
</dbReference>
<comment type="caution">
    <text evidence="1">The sequence shown here is derived from an EMBL/GenBank/DDBJ whole genome shotgun (WGS) entry which is preliminary data.</text>
</comment>
<gene>
    <name evidence="1" type="ORF">SDC9_40359</name>
</gene>
<proteinExistence type="predicted"/>
<dbReference type="AlphaFoldDB" id="A0A644VS39"/>
<protein>
    <recommendedName>
        <fullName evidence="2">DNA polymerase III subunit delta</fullName>
    </recommendedName>
</protein>
<dbReference type="PANTHER" id="PTHR11669">
    <property type="entry name" value="REPLICATION FACTOR C / DNA POLYMERASE III GAMMA-TAU SUBUNIT"/>
    <property type="match status" value="1"/>
</dbReference>
<dbReference type="InterPro" id="IPR050238">
    <property type="entry name" value="DNA_Rep/Repair_Clamp_Loader"/>
</dbReference>
<dbReference type="PANTHER" id="PTHR11669:SF8">
    <property type="entry name" value="DNA POLYMERASE III SUBUNIT DELTA"/>
    <property type="match status" value="1"/>
</dbReference>
<dbReference type="Pfam" id="PF13177">
    <property type="entry name" value="DNA_pol3_delta2"/>
    <property type="match status" value="1"/>
</dbReference>
<sequence>MTGLEGSKNELVKIVESGRVPHAMLITEEPGFGALPLALAFIQYFSCKQRKDGDSCGSCPSCSKISKMIHPDLHFAFPVSTSSSGGSKTVSDNFIAIWREAIKNNPYVTEQEFNELCGVENKLGRISVAEASAIFKKLTMTSFEGGNKYMLIWLAERMNPEASNKLLKLLEEPPADTFIILVSQSPEKVLPTIQSRCRLLRVPPVERSSLALFLEKKLSIQTGEALIWAGMSGGSVSRALSLISESSENSRYDQLAEALINTSLSKNLEGSIRVWEEVAQFTRENQLSFCRVLLENIRRIYMLNLGAGEISFIPANRLETFRVWANKIDPSFYSRGMDLVNGAMADIERNINPKYIFADLANRFFLTL</sequence>
<dbReference type="EMBL" id="VSSQ01000418">
    <property type="protein sequence ID" value="MPL94209.1"/>
    <property type="molecule type" value="Genomic_DNA"/>
</dbReference>
<reference evidence="1" key="1">
    <citation type="submission" date="2019-08" db="EMBL/GenBank/DDBJ databases">
        <authorList>
            <person name="Kucharzyk K."/>
            <person name="Murdoch R.W."/>
            <person name="Higgins S."/>
            <person name="Loffler F."/>
        </authorList>
    </citation>
    <scope>NUCLEOTIDE SEQUENCE</scope>
</reference>
<accession>A0A644VS39</accession>
<evidence type="ECO:0000313" key="1">
    <source>
        <dbReference type="EMBL" id="MPL94209.1"/>
    </source>
</evidence>
<name>A0A644VS39_9ZZZZ</name>
<evidence type="ECO:0008006" key="2">
    <source>
        <dbReference type="Google" id="ProtNLM"/>
    </source>
</evidence>